<keyword evidence="13" id="KW-1185">Reference proteome</keyword>
<dbReference type="Pfam" id="PF02866">
    <property type="entry name" value="Ldh_1_C"/>
    <property type="match status" value="1"/>
</dbReference>
<feature type="binding site" evidence="7 9">
    <location>
        <begin position="125"/>
        <end position="127"/>
    </location>
    <ligand>
        <name>NAD(+)</name>
        <dbReference type="ChEBI" id="CHEBI:57540"/>
    </ligand>
</feature>
<keyword evidence="5 7" id="KW-0520">NAD</keyword>
<dbReference type="PRINTS" id="PR00086">
    <property type="entry name" value="LLDHDRGNASE"/>
</dbReference>
<evidence type="ECO:0000256" key="6">
    <source>
        <dbReference type="ARBA" id="ARBA00049258"/>
    </source>
</evidence>
<sequence length="321" mass="33622">MATTHVVSDLPKVGIVGAGQVGSAMAYATIIRGVVPRIAVYDIDEKRVNAQVADLAHGTIYAGAEVTGGADPEVLRDSDIVVITSGAPQRPGQTRLDLADVNAKIIGDIIPKVLNVAPDAIIVIVTNPCDVLTVVGQKISGLPASRIFSTGTSLDTARLRHIIAQRANVRENNVHAEMAGEHGDSEFALWSSATIGLVPIKDWVDDEGNHPFTDDVTTQIAEDVAQAAYHVIEGKGSTNYAIGLSGANLIERLLSNSRTLMPVSSILDDYYGISGVALSVPTLLSNQGVIRAVPTPMSKAERGALDTSAATLKAIISSLGY</sequence>
<dbReference type="GO" id="GO:0004459">
    <property type="term" value="F:L-lactate dehydrogenase (NAD+) activity"/>
    <property type="evidence" value="ECO:0007669"/>
    <property type="project" value="UniProtKB-UniRule"/>
</dbReference>
<evidence type="ECO:0000313" key="13">
    <source>
        <dbReference type="Proteomes" id="UP000198815"/>
    </source>
</evidence>
<evidence type="ECO:0000259" key="11">
    <source>
        <dbReference type="Pfam" id="PF02866"/>
    </source>
</evidence>
<evidence type="ECO:0000259" key="10">
    <source>
        <dbReference type="Pfam" id="PF00056"/>
    </source>
</evidence>
<evidence type="ECO:0000256" key="2">
    <source>
        <dbReference type="ARBA" id="ARBA00006054"/>
    </source>
</evidence>
<dbReference type="HAMAP" id="MF_00488">
    <property type="entry name" value="Lactate_dehydrog"/>
    <property type="match status" value="1"/>
</dbReference>
<feature type="binding site" evidence="7">
    <location>
        <position position="47"/>
    </location>
    <ligand>
        <name>NAD(+)</name>
        <dbReference type="ChEBI" id="CHEBI:57540"/>
    </ligand>
</feature>
<feature type="binding site" evidence="7">
    <location>
        <position position="150"/>
    </location>
    <ligand>
        <name>NAD(+)</name>
        <dbReference type="ChEBI" id="CHEBI:57540"/>
    </ligand>
</feature>
<dbReference type="PANTHER" id="PTHR43128">
    <property type="entry name" value="L-2-HYDROXYCARBOXYLATE DEHYDROGENASE (NAD(P)(+))"/>
    <property type="match status" value="1"/>
</dbReference>
<feature type="modified residue" description="Phosphotyrosine" evidence="7">
    <location>
        <position position="229"/>
    </location>
</feature>
<evidence type="ECO:0000256" key="5">
    <source>
        <dbReference type="ARBA" id="ARBA00023027"/>
    </source>
</evidence>
<evidence type="ECO:0000256" key="3">
    <source>
        <dbReference type="ARBA" id="ARBA00012967"/>
    </source>
</evidence>
<dbReference type="InterPro" id="IPR001236">
    <property type="entry name" value="Lactate/malate_DH_N"/>
</dbReference>
<dbReference type="InterPro" id="IPR022383">
    <property type="entry name" value="Lactate/malate_DH_C"/>
</dbReference>
<dbReference type="STRING" id="64702.SAMN05443377_10449"/>
<dbReference type="GO" id="GO:0006096">
    <property type="term" value="P:glycolytic process"/>
    <property type="evidence" value="ECO:0007669"/>
    <property type="project" value="UniProtKB-UniRule"/>
</dbReference>
<protein>
    <recommendedName>
        <fullName evidence="3 7">L-lactate dehydrogenase</fullName>
        <shortName evidence="7">L-LDH</shortName>
        <ecNumber evidence="3 7">1.1.1.27</ecNumber>
    </recommendedName>
</protein>
<comment type="subcellular location">
    <subcellularLocation>
        <location evidence="7">Cytoplasm</location>
    </subcellularLocation>
</comment>
<dbReference type="AlphaFoldDB" id="A0A1H9QPZ9"/>
<feature type="binding site" evidence="7">
    <location>
        <begin position="127"/>
        <end position="130"/>
    </location>
    <ligand>
        <name>substrate</name>
    </ligand>
</feature>
<feature type="active site" description="Proton acceptor" evidence="7 8">
    <location>
        <position position="182"/>
    </location>
</feature>
<accession>A0A1H9QPZ9</accession>
<dbReference type="GO" id="GO:0005737">
    <property type="term" value="C:cytoplasm"/>
    <property type="evidence" value="ECO:0007669"/>
    <property type="project" value="UniProtKB-SubCell"/>
</dbReference>
<dbReference type="GO" id="GO:0006089">
    <property type="term" value="P:lactate metabolic process"/>
    <property type="evidence" value="ECO:0007669"/>
    <property type="project" value="TreeGrafter"/>
</dbReference>
<feature type="binding site" evidence="7">
    <location>
        <position position="89"/>
    </location>
    <ligand>
        <name>substrate</name>
    </ligand>
</feature>
<comment type="pathway">
    <text evidence="1 7">Fermentation; pyruvate fermentation to lactate; (S)-lactate from pyruvate: step 1/1.</text>
</comment>
<dbReference type="EC" id="1.1.1.27" evidence="3 7"/>
<feature type="binding site" evidence="7">
    <location>
        <position position="160"/>
    </location>
    <ligand>
        <name>beta-D-fructose 1,6-bisphosphate</name>
        <dbReference type="ChEBI" id="CHEBI:32966"/>
        <note>allosteric activator</note>
    </ligand>
</feature>
<comment type="similarity">
    <text evidence="2 7">Belongs to the LDH/MDH superfamily. LDH family.</text>
</comment>
<dbReference type="Pfam" id="PF00056">
    <property type="entry name" value="Ldh_1_N"/>
    <property type="match status" value="1"/>
</dbReference>
<evidence type="ECO:0000256" key="4">
    <source>
        <dbReference type="ARBA" id="ARBA00023002"/>
    </source>
</evidence>
<dbReference type="Gene3D" id="3.40.50.720">
    <property type="entry name" value="NAD(P)-binding Rossmann-like Domain"/>
    <property type="match status" value="1"/>
</dbReference>
<feature type="binding site" evidence="7">
    <location>
        <position position="95"/>
    </location>
    <ligand>
        <name>substrate</name>
    </ligand>
</feature>
<feature type="domain" description="Lactate/malate dehydrogenase N-terminal" evidence="10">
    <location>
        <begin position="12"/>
        <end position="148"/>
    </location>
</feature>
<name>A0A1H9QPZ9_9ACTN</name>
<evidence type="ECO:0000256" key="1">
    <source>
        <dbReference type="ARBA" id="ARBA00004843"/>
    </source>
</evidence>
<dbReference type="PROSITE" id="PS00064">
    <property type="entry name" value="L_LDH"/>
    <property type="match status" value="1"/>
</dbReference>
<organism evidence="12 13">
    <name type="scientific">Propionibacterium cyclohexanicum</name>
    <dbReference type="NCBI Taxonomy" id="64702"/>
    <lineage>
        <taxon>Bacteria</taxon>
        <taxon>Bacillati</taxon>
        <taxon>Actinomycetota</taxon>
        <taxon>Actinomycetes</taxon>
        <taxon>Propionibacteriales</taxon>
        <taxon>Propionibacteriaceae</taxon>
        <taxon>Propionibacterium</taxon>
    </lineage>
</organism>
<feature type="binding site" evidence="7">
    <location>
        <position position="21"/>
    </location>
    <ligand>
        <name>NAD(+)</name>
        <dbReference type="ChEBI" id="CHEBI:57540"/>
    </ligand>
</feature>
<comment type="caution">
    <text evidence="7">Lacks conserved residue(s) required for the propagation of feature annotation.</text>
</comment>
<evidence type="ECO:0000256" key="8">
    <source>
        <dbReference type="PIRSR" id="PIRSR000102-1"/>
    </source>
</evidence>
<feature type="binding site" evidence="9">
    <location>
        <position position="102"/>
    </location>
    <ligand>
        <name>NAD(+)</name>
        <dbReference type="ChEBI" id="CHEBI:57540"/>
    </ligand>
</feature>
<keyword evidence="7" id="KW-0963">Cytoplasm</keyword>
<dbReference type="NCBIfam" id="TIGR01771">
    <property type="entry name" value="L-LDH-NAD"/>
    <property type="match status" value="1"/>
</dbReference>
<feature type="binding site" evidence="7">
    <location>
        <begin position="155"/>
        <end position="158"/>
    </location>
    <ligand>
        <name>substrate</name>
    </ligand>
</feature>
<feature type="binding site" evidence="7">
    <location>
        <begin position="86"/>
        <end position="87"/>
    </location>
    <ligand>
        <name>NAD(+)</name>
        <dbReference type="ChEBI" id="CHEBI:57540"/>
    </ligand>
</feature>
<dbReference type="PANTHER" id="PTHR43128:SF16">
    <property type="entry name" value="L-LACTATE DEHYDROGENASE"/>
    <property type="match status" value="1"/>
</dbReference>
<feature type="binding site" evidence="7">
    <location>
        <position position="175"/>
    </location>
    <ligand>
        <name>beta-D-fructose 1,6-bisphosphate</name>
        <dbReference type="ChEBI" id="CHEBI:32966"/>
        <note>allosteric activator</note>
    </ligand>
</feature>
<dbReference type="InterPro" id="IPR001557">
    <property type="entry name" value="L-lactate/malate_DH"/>
</dbReference>
<dbReference type="EMBL" id="FOGZ01000004">
    <property type="protein sequence ID" value="SER62524.1"/>
    <property type="molecule type" value="Genomic_DNA"/>
</dbReference>
<dbReference type="InterPro" id="IPR018177">
    <property type="entry name" value="L-lactate_DH_AS"/>
</dbReference>
<keyword evidence="7" id="KW-0021">Allosteric enzyme</keyword>
<dbReference type="InterPro" id="IPR011304">
    <property type="entry name" value="L-lactate_DH"/>
</dbReference>
<evidence type="ECO:0000256" key="9">
    <source>
        <dbReference type="PIRSR" id="PIRSR000102-3"/>
    </source>
</evidence>
<comment type="activity regulation">
    <text evidence="7">Allosterically activated by fructose 1,6-bisphosphate (FBP).</text>
</comment>
<dbReference type="RefSeq" id="WP_091967788.1">
    <property type="nucleotide sequence ID" value="NZ_FOGZ01000004.1"/>
</dbReference>
<feature type="binding site" evidence="7">
    <location>
        <position position="238"/>
    </location>
    <ligand>
        <name>substrate</name>
    </ligand>
</feature>
<dbReference type="OrthoDB" id="9802969at2"/>
<proteinExistence type="inferred from homology"/>
<feature type="binding site" evidence="7 9">
    <location>
        <position position="42"/>
    </location>
    <ligand>
        <name>NAD(+)</name>
        <dbReference type="ChEBI" id="CHEBI:57540"/>
    </ligand>
</feature>
<reference evidence="12 13" key="1">
    <citation type="submission" date="2016-10" db="EMBL/GenBank/DDBJ databases">
        <authorList>
            <person name="de Groot N.N."/>
        </authorList>
    </citation>
    <scope>NUCLEOTIDE SEQUENCE [LARGE SCALE GENOMIC DNA]</scope>
    <source>
        <strain evidence="12 13">DSM 16859</strain>
    </source>
</reference>
<evidence type="ECO:0000313" key="12">
    <source>
        <dbReference type="EMBL" id="SER62524.1"/>
    </source>
</evidence>
<dbReference type="Gene3D" id="3.90.110.10">
    <property type="entry name" value="Lactate dehydrogenase/glycoside hydrolase, family 4, C-terminal"/>
    <property type="match status" value="1"/>
</dbReference>
<dbReference type="InterPro" id="IPR015955">
    <property type="entry name" value="Lactate_DH/Glyco_Ohase_4_C"/>
</dbReference>
<keyword evidence="4 7" id="KW-0560">Oxidoreductase</keyword>
<dbReference type="SUPFAM" id="SSF56327">
    <property type="entry name" value="LDH C-terminal domain-like"/>
    <property type="match status" value="1"/>
</dbReference>
<comment type="catalytic activity">
    <reaction evidence="6 7">
        <text>(S)-lactate + NAD(+) = pyruvate + NADH + H(+)</text>
        <dbReference type="Rhea" id="RHEA:23444"/>
        <dbReference type="ChEBI" id="CHEBI:15361"/>
        <dbReference type="ChEBI" id="CHEBI:15378"/>
        <dbReference type="ChEBI" id="CHEBI:16651"/>
        <dbReference type="ChEBI" id="CHEBI:57540"/>
        <dbReference type="ChEBI" id="CHEBI:57945"/>
        <dbReference type="EC" id="1.1.1.27"/>
    </reaction>
</comment>
<evidence type="ECO:0000256" key="7">
    <source>
        <dbReference type="HAMAP-Rule" id="MF_00488"/>
    </source>
</evidence>
<comment type="subunit">
    <text evidence="7">Homotetramer.</text>
</comment>
<gene>
    <name evidence="7" type="primary">ldh</name>
    <name evidence="12" type="ORF">SAMN05443377_10449</name>
</gene>
<comment type="function">
    <text evidence="7">Catalyzes the conversion of lactate to pyruvate.</text>
</comment>
<dbReference type="SUPFAM" id="SSF51735">
    <property type="entry name" value="NAD(P)-binding Rossmann-fold domains"/>
    <property type="match status" value="1"/>
</dbReference>
<feature type="domain" description="Lactate/malate dehydrogenase C-terminal" evidence="11">
    <location>
        <begin position="152"/>
        <end position="317"/>
    </location>
</feature>
<dbReference type="Proteomes" id="UP000198815">
    <property type="component" value="Unassembled WGS sequence"/>
</dbReference>
<feature type="binding site" evidence="9">
    <location>
        <begin position="17"/>
        <end position="22"/>
    </location>
    <ligand>
        <name>NAD(+)</name>
        <dbReference type="ChEBI" id="CHEBI:57540"/>
    </ligand>
</feature>
<dbReference type="PIRSF" id="PIRSF000102">
    <property type="entry name" value="Lac_mal_DH"/>
    <property type="match status" value="1"/>
</dbReference>
<dbReference type="UniPathway" id="UPA00554">
    <property type="reaction ID" value="UER00611"/>
</dbReference>
<keyword evidence="7" id="KW-0597">Phosphoprotein</keyword>
<dbReference type="InterPro" id="IPR036291">
    <property type="entry name" value="NAD(P)-bd_dom_sf"/>
</dbReference>